<evidence type="ECO:0000313" key="2">
    <source>
        <dbReference type="Proteomes" id="UP000499080"/>
    </source>
</evidence>
<sequence>MNALRFYSGERFSLPCSKSWNGTKDECPALQWRNVFPSRVPKIVEWNKDECLALQWRKVFPSRVPKIVEWNKDEYLALQWRNVFPARVPKNRGMRQMRCRALH</sequence>
<evidence type="ECO:0000313" key="1">
    <source>
        <dbReference type="EMBL" id="GBM86330.1"/>
    </source>
</evidence>
<gene>
    <name evidence="1" type="ORF">AVEN_17876_1</name>
</gene>
<dbReference type="AlphaFoldDB" id="A0A4Y2J8H4"/>
<name>A0A4Y2J8H4_ARAVE</name>
<organism evidence="1 2">
    <name type="scientific">Araneus ventricosus</name>
    <name type="common">Orbweaver spider</name>
    <name type="synonym">Epeira ventricosa</name>
    <dbReference type="NCBI Taxonomy" id="182803"/>
    <lineage>
        <taxon>Eukaryota</taxon>
        <taxon>Metazoa</taxon>
        <taxon>Ecdysozoa</taxon>
        <taxon>Arthropoda</taxon>
        <taxon>Chelicerata</taxon>
        <taxon>Arachnida</taxon>
        <taxon>Araneae</taxon>
        <taxon>Araneomorphae</taxon>
        <taxon>Entelegynae</taxon>
        <taxon>Araneoidea</taxon>
        <taxon>Araneidae</taxon>
        <taxon>Araneus</taxon>
    </lineage>
</organism>
<comment type="caution">
    <text evidence="1">The sequence shown here is derived from an EMBL/GenBank/DDBJ whole genome shotgun (WGS) entry which is preliminary data.</text>
</comment>
<proteinExistence type="predicted"/>
<keyword evidence="2" id="KW-1185">Reference proteome</keyword>
<protein>
    <submittedName>
        <fullName evidence="1">Uncharacterized protein</fullName>
    </submittedName>
</protein>
<reference evidence="1 2" key="1">
    <citation type="journal article" date="2019" name="Sci. Rep.">
        <title>Orb-weaving spider Araneus ventricosus genome elucidates the spidroin gene catalogue.</title>
        <authorList>
            <person name="Kono N."/>
            <person name="Nakamura H."/>
            <person name="Ohtoshi R."/>
            <person name="Moran D.A.P."/>
            <person name="Shinohara A."/>
            <person name="Yoshida Y."/>
            <person name="Fujiwara M."/>
            <person name="Mori M."/>
            <person name="Tomita M."/>
            <person name="Arakawa K."/>
        </authorList>
    </citation>
    <scope>NUCLEOTIDE SEQUENCE [LARGE SCALE GENOMIC DNA]</scope>
</reference>
<dbReference type="EMBL" id="BGPR01003302">
    <property type="protein sequence ID" value="GBM86330.1"/>
    <property type="molecule type" value="Genomic_DNA"/>
</dbReference>
<dbReference type="Proteomes" id="UP000499080">
    <property type="component" value="Unassembled WGS sequence"/>
</dbReference>
<accession>A0A4Y2J8H4</accession>